<dbReference type="PANTHER" id="PTHR31435:SF9">
    <property type="entry name" value="PROTEIN NATD1"/>
    <property type="match status" value="1"/>
</dbReference>
<evidence type="ECO:0000313" key="3">
    <source>
        <dbReference type="Proteomes" id="UP000274100"/>
    </source>
</evidence>
<dbReference type="Proteomes" id="UP000274100">
    <property type="component" value="Chromosome"/>
</dbReference>
<accession>A0A448GU96</accession>
<reference evidence="2 3" key="1">
    <citation type="submission" date="2018-12" db="EMBL/GenBank/DDBJ databases">
        <authorList>
            <consortium name="Pathogen Informatics"/>
        </authorList>
    </citation>
    <scope>NUCLEOTIDE SEQUENCE [LARGE SCALE GENOMIC DNA]</scope>
    <source>
        <strain evidence="2 3">NCTC10297</strain>
    </source>
</reference>
<dbReference type="AlphaFoldDB" id="A0A448GU96"/>
<dbReference type="EMBL" id="LR134343">
    <property type="protein sequence ID" value="VEG12342.1"/>
    <property type="molecule type" value="Genomic_DNA"/>
</dbReference>
<dbReference type="PROSITE" id="PS51729">
    <property type="entry name" value="GNAT_YJDJ"/>
    <property type="match status" value="1"/>
</dbReference>
<organism evidence="2 3">
    <name type="scientific">Moraxella cuniculi</name>
    <dbReference type="NCBI Taxonomy" id="34061"/>
    <lineage>
        <taxon>Bacteria</taxon>
        <taxon>Pseudomonadati</taxon>
        <taxon>Pseudomonadota</taxon>
        <taxon>Gammaproteobacteria</taxon>
        <taxon>Moraxellales</taxon>
        <taxon>Moraxellaceae</taxon>
        <taxon>Moraxella</taxon>
    </lineage>
</organism>
<evidence type="ECO:0000313" key="2">
    <source>
        <dbReference type="EMBL" id="VEG12342.1"/>
    </source>
</evidence>
<dbReference type="RefSeq" id="WP_126329548.1">
    <property type="nucleotide sequence ID" value="NZ_LR134343.1"/>
</dbReference>
<dbReference type="Gene3D" id="3.40.630.30">
    <property type="match status" value="1"/>
</dbReference>
<dbReference type="KEGG" id="mcun:NCTC10297_00262"/>
<name>A0A448GU96_9GAMM</name>
<dbReference type="PANTHER" id="PTHR31435">
    <property type="entry name" value="PROTEIN NATD1"/>
    <property type="match status" value="1"/>
</dbReference>
<dbReference type="OrthoDB" id="9813275at2"/>
<sequence length="95" mass="10727">MTATITHNIAAQRFETLIDDKVAYLSYRIVDEQTLDYNHTIVPAELGGRGLGTALVKFALEYATDSRKKVIASCSFVANYINKQQNYHHLLHKNS</sequence>
<protein>
    <recommendedName>
        <fullName evidence="1">N-acetyltransferase domain-containing protein</fullName>
    </recommendedName>
</protein>
<dbReference type="SUPFAM" id="SSF55729">
    <property type="entry name" value="Acyl-CoA N-acyltransferases (Nat)"/>
    <property type="match status" value="1"/>
</dbReference>
<dbReference type="InterPro" id="IPR031165">
    <property type="entry name" value="GNAT_YJDJ"/>
</dbReference>
<dbReference type="InterPro" id="IPR016181">
    <property type="entry name" value="Acyl_CoA_acyltransferase"/>
</dbReference>
<proteinExistence type="predicted"/>
<evidence type="ECO:0000259" key="1">
    <source>
        <dbReference type="PROSITE" id="PS51729"/>
    </source>
</evidence>
<gene>
    <name evidence="2" type="ORF">NCTC10297_00262</name>
</gene>
<dbReference type="Pfam" id="PF14542">
    <property type="entry name" value="Acetyltransf_CG"/>
    <property type="match status" value="1"/>
</dbReference>
<dbReference type="InterPro" id="IPR045057">
    <property type="entry name" value="Gcn5-rel_NAT"/>
</dbReference>
<feature type="domain" description="N-acetyltransferase" evidence="1">
    <location>
        <begin position="6"/>
        <end position="92"/>
    </location>
</feature>